<dbReference type="EMBL" id="FNGE01000031">
    <property type="protein sequence ID" value="SDL86432.1"/>
    <property type="molecule type" value="Genomic_DNA"/>
</dbReference>
<keyword evidence="1" id="KW-0732">Signal</keyword>
<dbReference type="AlphaFoldDB" id="A0A1G9NIN1"/>
<evidence type="ECO:0000313" key="2">
    <source>
        <dbReference type="EMBL" id="SDL86432.1"/>
    </source>
</evidence>
<keyword evidence="3" id="KW-1185">Reference proteome</keyword>
<reference evidence="3" key="1">
    <citation type="submission" date="2016-10" db="EMBL/GenBank/DDBJ databases">
        <authorList>
            <person name="Varghese N."/>
            <person name="Submissions S."/>
        </authorList>
    </citation>
    <scope>NUCLEOTIDE SEQUENCE [LARGE SCALE GENOMIC DNA]</scope>
    <source>
        <strain evidence="3">CGMCC 1.7655</strain>
    </source>
</reference>
<feature type="signal peptide" evidence="1">
    <location>
        <begin position="1"/>
        <end position="18"/>
    </location>
</feature>
<sequence length="154" mass="16301">MLRALAACLVFVALPAGAGSEEFIDDRSSPERVVVSLYNAISRQEYLRAWSYFGNGAAPPFEAFRDGYRDTAAVELRVGAIASEGAAGSIHSQMPVALRATATDGTVGVYVGCYRLVQVQPALQEVPPFRPIVIDGGALRSTAEPFETAMGTCG</sequence>
<dbReference type="OrthoDB" id="7863791at2"/>
<accession>A0A1G9NIN1</accession>
<feature type="chain" id="PRO_5011764586" evidence="1">
    <location>
        <begin position="19"/>
        <end position="154"/>
    </location>
</feature>
<protein>
    <submittedName>
        <fullName evidence="2">Uncharacterized protein</fullName>
    </submittedName>
</protein>
<dbReference type="RefSeq" id="WP_090757416.1">
    <property type="nucleotide sequence ID" value="NZ_FNGE01000031.1"/>
</dbReference>
<evidence type="ECO:0000313" key="3">
    <source>
        <dbReference type="Proteomes" id="UP000199555"/>
    </source>
</evidence>
<gene>
    <name evidence="2" type="ORF">SAMN04487971_1318</name>
</gene>
<dbReference type="STRING" id="525640.SAMN04487971_1318"/>
<dbReference type="Proteomes" id="UP000199555">
    <property type="component" value="Unassembled WGS sequence"/>
</dbReference>
<name>A0A1G9NIN1_9RHOB</name>
<proteinExistence type="predicted"/>
<organism evidence="2 3">
    <name type="scientific">Paracoccus chinensis</name>
    <dbReference type="NCBI Taxonomy" id="525640"/>
    <lineage>
        <taxon>Bacteria</taxon>
        <taxon>Pseudomonadati</taxon>
        <taxon>Pseudomonadota</taxon>
        <taxon>Alphaproteobacteria</taxon>
        <taxon>Rhodobacterales</taxon>
        <taxon>Paracoccaceae</taxon>
        <taxon>Paracoccus</taxon>
    </lineage>
</organism>
<evidence type="ECO:0000256" key="1">
    <source>
        <dbReference type="SAM" id="SignalP"/>
    </source>
</evidence>